<keyword evidence="2" id="KW-1185">Reference proteome</keyword>
<evidence type="ECO:0000313" key="2">
    <source>
        <dbReference type="Proteomes" id="UP000011885"/>
    </source>
</evidence>
<protein>
    <submittedName>
        <fullName evidence="1">Uncharacterized protein</fullName>
    </submittedName>
</protein>
<dbReference type="Proteomes" id="UP000011885">
    <property type="component" value="Unassembled WGS sequence"/>
</dbReference>
<evidence type="ECO:0000313" key="1">
    <source>
        <dbReference type="EMBL" id="EMI56729.1"/>
    </source>
</evidence>
<proteinExistence type="predicted"/>
<organism evidence="1 2">
    <name type="scientific">Rhodopirellula sallentina SM41</name>
    <dbReference type="NCBI Taxonomy" id="1263870"/>
    <lineage>
        <taxon>Bacteria</taxon>
        <taxon>Pseudomonadati</taxon>
        <taxon>Planctomycetota</taxon>
        <taxon>Planctomycetia</taxon>
        <taxon>Pirellulales</taxon>
        <taxon>Pirellulaceae</taxon>
        <taxon>Rhodopirellula</taxon>
    </lineage>
</organism>
<reference evidence="1 2" key="1">
    <citation type="journal article" date="2013" name="Mar. Genomics">
        <title>Expression of sulfatases in Rhodopirellula baltica and the diversity of sulfatases in the genus Rhodopirellula.</title>
        <authorList>
            <person name="Wegner C.E."/>
            <person name="Richter-Heitmann T."/>
            <person name="Klindworth A."/>
            <person name="Klockow C."/>
            <person name="Richter M."/>
            <person name="Achstetter T."/>
            <person name="Glockner F.O."/>
            <person name="Harder J."/>
        </authorList>
    </citation>
    <scope>NUCLEOTIDE SEQUENCE [LARGE SCALE GENOMIC DNA]</scope>
    <source>
        <strain evidence="1 2">SM41</strain>
    </source>
</reference>
<dbReference type="PATRIC" id="fig|1263870.3.peg.1950"/>
<gene>
    <name evidence="1" type="ORF">RSSM_01824</name>
</gene>
<sequence length="51" mass="5644">MGYVFGVVVMPEITQANSIDHLTMSPKDLRERGFVLMLASVDQGGVGKYRE</sequence>
<name>M5U654_9BACT</name>
<dbReference type="AlphaFoldDB" id="M5U654"/>
<accession>M5U654</accession>
<comment type="caution">
    <text evidence="1">The sequence shown here is derived from an EMBL/GenBank/DDBJ whole genome shotgun (WGS) entry which is preliminary data.</text>
</comment>
<dbReference type="EMBL" id="ANOH01000126">
    <property type="protein sequence ID" value="EMI56729.1"/>
    <property type="molecule type" value="Genomic_DNA"/>
</dbReference>